<dbReference type="SUPFAM" id="SSF52799">
    <property type="entry name" value="(Phosphotyrosine protein) phosphatases II"/>
    <property type="match status" value="1"/>
</dbReference>
<reference evidence="2" key="1">
    <citation type="submission" date="2022-05" db="EMBL/GenBank/DDBJ databases">
        <authorList>
            <person name="Sun H.-N."/>
        </authorList>
    </citation>
    <scope>NUCLEOTIDE SEQUENCE</scope>
    <source>
        <strain evidence="2">HB14</strain>
    </source>
</reference>
<dbReference type="PROSITE" id="PS00383">
    <property type="entry name" value="TYR_PHOSPHATASE_1"/>
    <property type="match status" value="1"/>
</dbReference>
<keyword evidence="3" id="KW-1185">Reference proteome</keyword>
<dbReference type="Proteomes" id="UP001139319">
    <property type="component" value="Unassembled WGS sequence"/>
</dbReference>
<sequence length="164" mass="18326">MIEVTKNLFVGDQLAYESKVRFSEGWCVVHACKEPYHRQALGYTGRGAPKSHPEYLVATRDNRLILNMVDVDNPAYIPKEIIDAALLFIDQSLSAGKQVLVHCNQGMSRSAGITLLFLAKQGLIAQSSFVEAEQQFKALYPPCDMAMGIRGFLVKNWDSYIQAK</sequence>
<dbReference type="RefSeq" id="WP_253969229.1">
    <property type="nucleotide sequence ID" value="NZ_JAMFTH010000008.1"/>
</dbReference>
<dbReference type="Gene3D" id="3.90.190.10">
    <property type="entry name" value="Protein tyrosine phosphatase superfamily"/>
    <property type="match status" value="1"/>
</dbReference>
<evidence type="ECO:0000259" key="1">
    <source>
        <dbReference type="PROSITE" id="PS50056"/>
    </source>
</evidence>
<name>A0A9X2KV17_9GAMM</name>
<accession>A0A9X2KV17</accession>
<proteinExistence type="predicted"/>
<feature type="domain" description="Tyrosine specific protein phosphatases" evidence="1">
    <location>
        <begin position="79"/>
        <end position="123"/>
    </location>
</feature>
<protein>
    <submittedName>
        <fullName evidence="2">Dual specificity protein phosphatase family protein</fullName>
    </submittedName>
</protein>
<dbReference type="AlphaFoldDB" id="A0A9X2KV17"/>
<dbReference type="InterPro" id="IPR000387">
    <property type="entry name" value="Tyr_Pase_dom"/>
</dbReference>
<dbReference type="InterPro" id="IPR029021">
    <property type="entry name" value="Prot-tyrosine_phosphatase-like"/>
</dbReference>
<dbReference type="EMBL" id="JAMFTH010000008">
    <property type="protein sequence ID" value="MCP8900944.1"/>
    <property type="molecule type" value="Genomic_DNA"/>
</dbReference>
<evidence type="ECO:0000313" key="3">
    <source>
        <dbReference type="Proteomes" id="UP001139319"/>
    </source>
</evidence>
<comment type="caution">
    <text evidence="2">The sequence shown here is derived from an EMBL/GenBank/DDBJ whole genome shotgun (WGS) entry which is preliminary data.</text>
</comment>
<reference evidence="2" key="2">
    <citation type="submission" date="2023-01" db="EMBL/GenBank/DDBJ databases">
        <title>Gilvimarinus xylanilyticus HB14 isolated from Caulerpa lentillifera aquaculture base in Hainan, China.</title>
        <authorList>
            <person name="Zhang Y.-J."/>
        </authorList>
    </citation>
    <scope>NUCLEOTIDE SEQUENCE</scope>
    <source>
        <strain evidence="2">HB14</strain>
    </source>
</reference>
<dbReference type="InterPro" id="IPR016130">
    <property type="entry name" value="Tyr_Pase_AS"/>
</dbReference>
<evidence type="ECO:0000313" key="2">
    <source>
        <dbReference type="EMBL" id="MCP8900944.1"/>
    </source>
</evidence>
<dbReference type="Pfam" id="PF00782">
    <property type="entry name" value="DSPc"/>
    <property type="match status" value="1"/>
</dbReference>
<gene>
    <name evidence="2" type="ORF">M6D89_16690</name>
</gene>
<organism evidence="2 3">
    <name type="scientific">Gilvimarinus xylanilyticus</name>
    <dbReference type="NCBI Taxonomy" id="2944139"/>
    <lineage>
        <taxon>Bacteria</taxon>
        <taxon>Pseudomonadati</taxon>
        <taxon>Pseudomonadota</taxon>
        <taxon>Gammaproteobacteria</taxon>
        <taxon>Cellvibrionales</taxon>
        <taxon>Cellvibrionaceae</taxon>
        <taxon>Gilvimarinus</taxon>
    </lineage>
</organism>
<dbReference type="PROSITE" id="PS50056">
    <property type="entry name" value="TYR_PHOSPHATASE_2"/>
    <property type="match status" value="1"/>
</dbReference>
<dbReference type="InterPro" id="IPR000340">
    <property type="entry name" value="Dual-sp_phosphatase_cat-dom"/>
</dbReference>